<dbReference type="eggNOG" id="ENOG50344ZE">
    <property type="taxonomic scope" value="Bacteria"/>
</dbReference>
<gene>
    <name evidence="2" type="ordered locus">Sinac_2363</name>
</gene>
<evidence type="ECO:0000256" key="1">
    <source>
        <dbReference type="SAM" id="Phobius"/>
    </source>
</evidence>
<keyword evidence="1" id="KW-0812">Transmembrane</keyword>
<sequence length="301" mass="32494">MAPLVRLGLWGAGISVFLDQVGPMLSDAQFTWGERRIMGLVALLTIGGFGLGGWVAGRLMKAAAELIDLLIDGADAAWRTADLIELRMIPTLGRIANALEASPPASQGNNTSDPRLSAIRKAITDCRWEEAEHLIEALARDRQTASEASALGDELGRARDRMIETHRQELEAGRAANDPDRVIDARDALTLHLRGERLVDLDRQLVRWLVNLLQGWARSGRRAHEVAQLATRVAETFGDTAEGASLRTALPNLRRKAGLCPRCARPFQGSAEACPRCVDQGSTGAPLFPTSAGSSVPKEPT</sequence>
<keyword evidence="1" id="KW-0472">Membrane</keyword>
<dbReference type="EMBL" id="CP003364">
    <property type="protein sequence ID" value="AGA26675.1"/>
    <property type="molecule type" value="Genomic_DNA"/>
</dbReference>
<dbReference type="OrthoDB" id="271715at2"/>
<dbReference type="KEGG" id="saci:Sinac_2363"/>
<name>L0DCS7_SINAD</name>
<feature type="transmembrane region" description="Helical" evidence="1">
    <location>
        <begin position="36"/>
        <end position="56"/>
    </location>
</feature>
<proteinExistence type="predicted"/>
<dbReference type="AlphaFoldDB" id="L0DCS7"/>
<dbReference type="Proteomes" id="UP000010798">
    <property type="component" value="Chromosome"/>
</dbReference>
<protein>
    <submittedName>
        <fullName evidence="2">Uncharacterized protein</fullName>
    </submittedName>
</protein>
<organism evidence="2 3">
    <name type="scientific">Singulisphaera acidiphila (strain ATCC BAA-1392 / DSM 18658 / VKM B-2454 / MOB10)</name>
    <dbReference type="NCBI Taxonomy" id="886293"/>
    <lineage>
        <taxon>Bacteria</taxon>
        <taxon>Pseudomonadati</taxon>
        <taxon>Planctomycetota</taxon>
        <taxon>Planctomycetia</taxon>
        <taxon>Isosphaerales</taxon>
        <taxon>Isosphaeraceae</taxon>
        <taxon>Singulisphaera</taxon>
    </lineage>
</organism>
<keyword evidence="3" id="KW-1185">Reference proteome</keyword>
<reference evidence="2 3" key="1">
    <citation type="submission" date="2012-02" db="EMBL/GenBank/DDBJ databases">
        <title>Complete sequence of chromosome of Singulisphaera acidiphila DSM 18658.</title>
        <authorList>
            <consortium name="US DOE Joint Genome Institute (JGI-PGF)"/>
            <person name="Lucas S."/>
            <person name="Copeland A."/>
            <person name="Lapidus A."/>
            <person name="Glavina del Rio T."/>
            <person name="Dalin E."/>
            <person name="Tice H."/>
            <person name="Bruce D."/>
            <person name="Goodwin L."/>
            <person name="Pitluck S."/>
            <person name="Peters L."/>
            <person name="Ovchinnikova G."/>
            <person name="Chertkov O."/>
            <person name="Kyrpides N."/>
            <person name="Mavromatis K."/>
            <person name="Ivanova N."/>
            <person name="Brettin T."/>
            <person name="Detter J.C."/>
            <person name="Han C."/>
            <person name="Larimer F."/>
            <person name="Land M."/>
            <person name="Hauser L."/>
            <person name="Markowitz V."/>
            <person name="Cheng J.-F."/>
            <person name="Hugenholtz P."/>
            <person name="Woyke T."/>
            <person name="Wu D."/>
            <person name="Tindall B."/>
            <person name="Pomrenke H."/>
            <person name="Brambilla E."/>
            <person name="Klenk H.-P."/>
            <person name="Eisen J.A."/>
        </authorList>
    </citation>
    <scope>NUCLEOTIDE SEQUENCE [LARGE SCALE GENOMIC DNA]</scope>
    <source>
        <strain evidence="3">ATCC BAA-1392 / DSM 18658 / VKM B-2454 / MOB10</strain>
    </source>
</reference>
<accession>L0DCS7</accession>
<evidence type="ECO:0000313" key="2">
    <source>
        <dbReference type="EMBL" id="AGA26675.1"/>
    </source>
</evidence>
<dbReference type="RefSeq" id="WP_015245830.1">
    <property type="nucleotide sequence ID" value="NC_019892.1"/>
</dbReference>
<evidence type="ECO:0000313" key="3">
    <source>
        <dbReference type="Proteomes" id="UP000010798"/>
    </source>
</evidence>
<keyword evidence="1" id="KW-1133">Transmembrane helix</keyword>
<dbReference type="HOGENOM" id="CLU_924072_0_0_0"/>